<keyword evidence="2" id="KW-1185">Reference proteome</keyword>
<accession>A0ABY6D420</accession>
<name>A0ABY6D420_9BACT</name>
<evidence type="ECO:0000313" key="2">
    <source>
        <dbReference type="Proteomes" id="UP001062165"/>
    </source>
</evidence>
<organism evidence="1 2">
    <name type="scientific">Reichenbachiella carrageenanivorans</name>
    <dbReference type="NCBI Taxonomy" id="2979869"/>
    <lineage>
        <taxon>Bacteria</taxon>
        <taxon>Pseudomonadati</taxon>
        <taxon>Bacteroidota</taxon>
        <taxon>Cytophagia</taxon>
        <taxon>Cytophagales</taxon>
        <taxon>Reichenbachiellaceae</taxon>
        <taxon>Reichenbachiella</taxon>
    </lineage>
</organism>
<sequence>MFYQIDNFKEDSYIITTTTGQYFIAAPYFEGFLHIANENKLTSRDFDIINHGLYYGENTNYSHLAFGSRWWYGEEFLSQWKSAILDYEQKINFTTFDQVKNQSDFLTFSTKSYSINVGHPIKALTIHNGLPVKDLVTLYNDIIVMVDSMSLNDDCAIKPNELIIIDNAVLDKNNRIYFSKGRRRKPFSNKELKLTKPHFDMFLKIISQGECKIDQIRFDIKLKVGQTKPQIKSNDLDELETIEYPGGKSIIFPIF</sequence>
<dbReference type="EMBL" id="CP106735">
    <property type="protein sequence ID" value="UXX80891.1"/>
    <property type="molecule type" value="Genomic_DNA"/>
</dbReference>
<reference evidence="1" key="1">
    <citation type="submission" date="2022-10" db="EMBL/GenBank/DDBJ databases">
        <title>Comparative genomics and taxonomic characterization of three novel marine species of genus Reichenbachiella exhibiting antioxidant and polysaccharide degradation activities.</title>
        <authorList>
            <person name="Muhammad N."/>
            <person name="Lee Y.-J."/>
            <person name="Ko J."/>
            <person name="Kim S.-G."/>
        </authorList>
    </citation>
    <scope>NUCLEOTIDE SEQUENCE</scope>
    <source>
        <strain evidence="1">Wsw4-B4</strain>
    </source>
</reference>
<protein>
    <submittedName>
        <fullName evidence="1">Uncharacterized protein</fullName>
    </submittedName>
</protein>
<gene>
    <name evidence="1" type="ORF">N7E81_07230</name>
</gene>
<proteinExistence type="predicted"/>
<dbReference type="Proteomes" id="UP001062165">
    <property type="component" value="Chromosome"/>
</dbReference>
<dbReference type="RefSeq" id="WP_263052620.1">
    <property type="nucleotide sequence ID" value="NZ_CP106735.1"/>
</dbReference>
<evidence type="ECO:0000313" key="1">
    <source>
        <dbReference type="EMBL" id="UXX80891.1"/>
    </source>
</evidence>